<dbReference type="EMBL" id="BAAAZP010000060">
    <property type="protein sequence ID" value="GAA3665001.1"/>
    <property type="molecule type" value="Genomic_DNA"/>
</dbReference>
<organism evidence="1 2">
    <name type="scientific">Nonomuraea antimicrobica</name>
    <dbReference type="NCBI Taxonomy" id="561173"/>
    <lineage>
        <taxon>Bacteria</taxon>
        <taxon>Bacillati</taxon>
        <taxon>Actinomycetota</taxon>
        <taxon>Actinomycetes</taxon>
        <taxon>Streptosporangiales</taxon>
        <taxon>Streptosporangiaceae</taxon>
        <taxon>Nonomuraea</taxon>
    </lineage>
</organism>
<sequence>MAGLWLWLLRAAPWVGGNDRWELVAALRSVAYGEVVATGEREAWAFGWDILGIAAWVPVADGPHRPTAFRWDGGRWRKSDFPVELGDVGSVAASGPSNVWALAGGSVVRWDGRSWTVVRETPASALAVVADDDVWVFGDRRAWRFDGVTWSERDVPFSAFRVSARSGSDIWVLDGAAPWVYRFDGVGWAVVDLAGVLPQAPPPSDESPPGPADFRLSAITADPSGVWIIGEIGMSSFLVFQTGSGWRGEDTSVTAGRMVRGLAPVPDGVGGHWFAGSSDVDGSDSALARRDSSGRWSKVPCGGELTSLSAVAGGPLLVTGVIGGARGVFRGLV</sequence>
<evidence type="ECO:0000313" key="1">
    <source>
        <dbReference type="EMBL" id="GAA3665001.1"/>
    </source>
</evidence>
<protein>
    <submittedName>
        <fullName evidence="1">Uncharacterized protein</fullName>
    </submittedName>
</protein>
<name>A0ABP7BMU1_9ACTN</name>
<comment type="caution">
    <text evidence="1">The sequence shown here is derived from an EMBL/GenBank/DDBJ whole genome shotgun (WGS) entry which is preliminary data.</text>
</comment>
<reference evidence="2" key="1">
    <citation type="journal article" date="2019" name="Int. J. Syst. Evol. Microbiol.">
        <title>The Global Catalogue of Microorganisms (GCM) 10K type strain sequencing project: providing services to taxonomists for standard genome sequencing and annotation.</title>
        <authorList>
            <consortium name="The Broad Institute Genomics Platform"/>
            <consortium name="The Broad Institute Genome Sequencing Center for Infectious Disease"/>
            <person name="Wu L."/>
            <person name="Ma J."/>
        </authorList>
    </citation>
    <scope>NUCLEOTIDE SEQUENCE [LARGE SCALE GENOMIC DNA]</scope>
    <source>
        <strain evidence="2">JCM 16904</strain>
    </source>
</reference>
<proteinExistence type="predicted"/>
<evidence type="ECO:0000313" key="2">
    <source>
        <dbReference type="Proteomes" id="UP001500902"/>
    </source>
</evidence>
<keyword evidence="2" id="KW-1185">Reference proteome</keyword>
<accession>A0ABP7BMU1</accession>
<dbReference type="Proteomes" id="UP001500902">
    <property type="component" value="Unassembled WGS sequence"/>
</dbReference>
<gene>
    <name evidence="1" type="ORF">GCM10022224_031590</name>
</gene>